<dbReference type="InterPro" id="IPR016181">
    <property type="entry name" value="Acyl_CoA_acyltransferase"/>
</dbReference>
<reference evidence="6 7" key="1">
    <citation type="submission" date="2018-01" db="EMBL/GenBank/DDBJ databases">
        <title>G. obscuriglobus.</title>
        <authorList>
            <person name="Franke J."/>
            <person name="Blomberg W."/>
            <person name="Selmecki A."/>
        </authorList>
    </citation>
    <scope>NUCLEOTIDE SEQUENCE [LARGE SCALE GENOMIC DNA]</scope>
    <source>
        <strain evidence="6 7">DSM 5831</strain>
    </source>
</reference>
<dbReference type="Pfam" id="PF13444">
    <property type="entry name" value="Acetyltransf_5"/>
    <property type="match status" value="1"/>
</dbReference>
<evidence type="ECO:0000256" key="2">
    <source>
        <dbReference type="ARBA" id="ARBA00022516"/>
    </source>
</evidence>
<name>A0A2Z3H755_9BACT</name>
<dbReference type="EMBL" id="CP025958">
    <property type="protein sequence ID" value="AWM37504.1"/>
    <property type="molecule type" value="Genomic_DNA"/>
</dbReference>
<proteinExistence type="predicted"/>
<dbReference type="Proteomes" id="UP000245802">
    <property type="component" value="Chromosome"/>
</dbReference>
<dbReference type="InterPro" id="IPR052351">
    <property type="entry name" value="Ornithine_N-alpha-AT"/>
</dbReference>
<dbReference type="PANTHER" id="PTHR37323:SF1">
    <property type="entry name" value="L-ORNITHINE N(ALPHA)-ACYLTRANSFERASE"/>
    <property type="match status" value="1"/>
</dbReference>
<gene>
    <name evidence="6" type="ORF">C1280_11070</name>
</gene>
<evidence type="ECO:0000313" key="6">
    <source>
        <dbReference type="EMBL" id="AWM37504.1"/>
    </source>
</evidence>
<dbReference type="GO" id="GO:0016746">
    <property type="term" value="F:acyltransferase activity"/>
    <property type="evidence" value="ECO:0007669"/>
    <property type="project" value="UniProtKB-KW"/>
</dbReference>
<accession>A0A2Z3H755</accession>
<evidence type="ECO:0000256" key="3">
    <source>
        <dbReference type="ARBA" id="ARBA00022679"/>
    </source>
</evidence>
<comment type="pathway">
    <text evidence="1">Lipid metabolism.</text>
</comment>
<protein>
    <submittedName>
        <fullName evidence="6">GNAT family N-acetyltransferase</fullName>
    </submittedName>
</protein>
<dbReference type="PANTHER" id="PTHR37323">
    <property type="entry name" value="GCN5-RELATED N-ACETYLTRANSFERASE"/>
    <property type="match status" value="1"/>
</dbReference>
<evidence type="ECO:0000256" key="5">
    <source>
        <dbReference type="ARBA" id="ARBA00023315"/>
    </source>
</evidence>
<evidence type="ECO:0000313" key="7">
    <source>
        <dbReference type="Proteomes" id="UP000245802"/>
    </source>
</evidence>
<dbReference type="GO" id="GO:0006629">
    <property type="term" value="P:lipid metabolic process"/>
    <property type="evidence" value="ECO:0007669"/>
    <property type="project" value="UniProtKB-KW"/>
</dbReference>
<dbReference type="SUPFAM" id="SSF55729">
    <property type="entry name" value="Acyl-CoA N-acyltransferases (Nat)"/>
    <property type="match status" value="1"/>
</dbReference>
<dbReference type="AlphaFoldDB" id="A0A2Z3H755"/>
<organism evidence="6 7">
    <name type="scientific">Gemmata obscuriglobus</name>
    <dbReference type="NCBI Taxonomy" id="114"/>
    <lineage>
        <taxon>Bacteria</taxon>
        <taxon>Pseudomonadati</taxon>
        <taxon>Planctomycetota</taxon>
        <taxon>Planctomycetia</taxon>
        <taxon>Gemmatales</taxon>
        <taxon>Gemmataceae</taxon>
        <taxon>Gemmata</taxon>
    </lineage>
</organism>
<dbReference type="RefSeq" id="WP_010053352.1">
    <property type="nucleotide sequence ID" value="NZ_CP025958.1"/>
</dbReference>
<keyword evidence="5" id="KW-0012">Acyltransferase</keyword>
<dbReference type="Gene3D" id="3.40.630.30">
    <property type="match status" value="1"/>
</dbReference>
<keyword evidence="7" id="KW-1185">Reference proteome</keyword>
<keyword evidence="3 6" id="KW-0808">Transferase</keyword>
<dbReference type="OrthoDB" id="1113830at2"/>
<evidence type="ECO:0000256" key="4">
    <source>
        <dbReference type="ARBA" id="ARBA00023098"/>
    </source>
</evidence>
<keyword evidence="4" id="KW-0443">Lipid metabolism</keyword>
<sequence length="271" mass="30595">MARWLLDLRSVCGHPWRLGLATEPHELDAVFKLRYDVFVAEQGYNYVGTDRGPGRDADQFDAWCDQLFLFDDDRQRVVGTYRAISGPSAVANGGFYASDEFDLAPLKPIAHEILQGGRACVAAEYRSTLAFQYLSYGMELLLREYGCKYLLGADSFRADADELNRIYSYLLRHRMDPEWAVEPWPLNRVGSLREVPVSPADERTLPEIVRMDLRLGFLACSPPVWDPGFGCYDVLMLGRRDRLTRAYTGVVQRLERLIASGRSNAASGAEP</sequence>
<dbReference type="KEGG" id="gog:C1280_11070"/>
<evidence type="ECO:0000256" key="1">
    <source>
        <dbReference type="ARBA" id="ARBA00005189"/>
    </source>
</evidence>
<keyword evidence="2" id="KW-0444">Lipid biosynthesis</keyword>